<dbReference type="Pfam" id="PF03358">
    <property type="entry name" value="FMN_red"/>
    <property type="match status" value="1"/>
</dbReference>
<evidence type="ECO:0000313" key="5">
    <source>
        <dbReference type="Proteomes" id="UP000886818"/>
    </source>
</evidence>
<protein>
    <submittedName>
        <fullName evidence="4">NAD(P)H-dependent oxidoreductase</fullName>
    </submittedName>
</protein>
<organism evidence="4 5">
    <name type="scientific">Crassaminicella indica</name>
    <dbReference type="NCBI Taxonomy" id="2855394"/>
    <lineage>
        <taxon>Bacteria</taxon>
        <taxon>Bacillati</taxon>
        <taxon>Bacillota</taxon>
        <taxon>Clostridia</taxon>
        <taxon>Eubacteriales</taxon>
        <taxon>Clostridiaceae</taxon>
        <taxon>Crassaminicella</taxon>
    </lineage>
</organism>
<sequence length="348" mass="39074">MSLYVIIPGEISNSLYKMVKAATSHIDTTTIKSPHELPDLRNKKILFIVQLNELGYNHAFFEMLSALYHKGIDALFGATAGMIIHSPNELYTKSSARNIIFLANQLGCRFIGHPMIEATGSFNNFRTWQKTYNLSLEEICHKLCKKLVDRLIKDSPVLITKPKILALHSSSYKTSNTLMLWSMVKKHLATYEIKELHVENGTVKDCIGCSFKTCLHYSKQSSCFYGGFMVEEVLPSIEKADGIVWLCPNYNDAVSANLMAVINRLTSLYRKTPLYDKSLFSVIVSGNSGSDSVAKQLIDALNINKGFRLPPYFTLMATANDPKTVQYIPSIEKKAESFAQNILHQIKA</sequence>
<dbReference type="PANTHER" id="PTHR43278:SF2">
    <property type="entry name" value="IRON-SULFUR FLAVOPROTEIN"/>
    <property type="match status" value="1"/>
</dbReference>
<evidence type="ECO:0000256" key="1">
    <source>
        <dbReference type="ARBA" id="ARBA00022630"/>
    </source>
</evidence>
<dbReference type="InterPro" id="IPR005025">
    <property type="entry name" value="FMN_Rdtase-like_dom"/>
</dbReference>
<dbReference type="EMBL" id="CP078093">
    <property type="protein sequence ID" value="QXM06165.1"/>
    <property type="molecule type" value="Genomic_DNA"/>
</dbReference>
<dbReference type="RefSeq" id="WP_218282862.1">
    <property type="nucleotide sequence ID" value="NZ_CP078093.1"/>
</dbReference>
<gene>
    <name evidence="4" type="ORF">KVH43_12565</name>
</gene>
<dbReference type="Proteomes" id="UP000886818">
    <property type="component" value="Chromosome"/>
</dbReference>
<name>A0ABX8RAS9_9CLOT</name>
<evidence type="ECO:0000256" key="2">
    <source>
        <dbReference type="ARBA" id="ARBA00022643"/>
    </source>
</evidence>
<proteinExistence type="predicted"/>
<evidence type="ECO:0000313" key="4">
    <source>
        <dbReference type="EMBL" id="QXM06165.1"/>
    </source>
</evidence>
<dbReference type="PANTHER" id="PTHR43278">
    <property type="entry name" value="NAD(P)H-DEPENDENT FMN-CONTAINING OXIDOREDUCTASE YWQN-RELATED"/>
    <property type="match status" value="1"/>
</dbReference>
<dbReference type="InterPro" id="IPR051796">
    <property type="entry name" value="ISF_SsuE-like"/>
</dbReference>
<reference evidence="4" key="1">
    <citation type="submission" date="2021-07" db="EMBL/GenBank/DDBJ databases">
        <title>Complete genome sequence of Crassaminicella sp. 143-21, isolated from a deep-sea hydrothermal vent.</title>
        <authorList>
            <person name="Li X."/>
        </authorList>
    </citation>
    <scope>NUCLEOTIDE SEQUENCE</scope>
    <source>
        <strain evidence="4">143-21</strain>
    </source>
</reference>
<accession>A0ABX8RAS9</accession>
<keyword evidence="2" id="KW-0288">FMN</keyword>
<keyword evidence="1" id="KW-0285">Flavoprotein</keyword>
<keyword evidence="5" id="KW-1185">Reference proteome</keyword>
<evidence type="ECO:0000259" key="3">
    <source>
        <dbReference type="Pfam" id="PF03358"/>
    </source>
</evidence>
<feature type="domain" description="NADPH-dependent FMN reductase-like" evidence="3">
    <location>
        <begin position="162"/>
        <end position="314"/>
    </location>
</feature>